<dbReference type="EMBL" id="UINC01024953">
    <property type="protein sequence ID" value="SVA99643.1"/>
    <property type="molecule type" value="Genomic_DNA"/>
</dbReference>
<feature type="non-terminal residue" evidence="1">
    <location>
        <position position="1"/>
    </location>
</feature>
<name>A0A382AF76_9ZZZZ</name>
<accession>A0A382AF76</accession>
<organism evidence="1">
    <name type="scientific">marine metagenome</name>
    <dbReference type="NCBI Taxonomy" id="408172"/>
    <lineage>
        <taxon>unclassified sequences</taxon>
        <taxon>metagenomes</taxon>
        <taxon>ecological metagenomes</taxon>
    </lineage>
</organism>
<dbReference type="AlphaFoldDB" id="A0A382AF76"/>
<proteinExistence type="predicted"/>
<gene>
    <name evidence="1" type="ORF">METZ01_LOCUS152497</name>
</gene>
<evidence type="ECO:0000313" key="1">
    <source>
        <dbReference type="EMBL" id="SVA99643.1"/>
    </source>
</evidence>
<reference evidence="1" key="1">
    <citation type="submission" date="2018-05" db="EMBL/GenBank/DDBJ databases">
        <authorList>
            <person name="Lanie J.A."/>
            <person name="Ng W.-L."/>
            <person name="Kazmierczak K.M."/>
            <person name="Andrzejewski T.M."/>
            <person name="Davidsen T.M."/>
            <person name="Wayne K.J."/>
            <person name="Tettelin H."/>
            <person name="Glass J.I."/>
            <person name="Rusch D."/>
            <person name="Podicherti R."/>
            <person name="Tsui H.-C.T."/>
            <person name="Winkler M.E."/>
        </authorList>
    </citation>
    <scope>NUCLEOTIDE SEQUENCE</scope>
</reference>
<protein>
    <submittedName>
        <fullName evidence="1">Uncharacterized protein</fullName>
    </submittedName>
</protein>
<feature type="non-terminal residue" evidence="1">
    <location>
        <position position="39"/>
    </location>
</feature>
<sequence length="39" mass="4633">MRKSIAKIKTRFTFYPEHYITGPRSSRELILQGYCDNVL</sequence>